<reference evidence="1 2" key="1">
    <citation type="submission" date="2017-11" db="EMBL/GenBank/DDBJ databases">
        <title>Genomic Encyclopedia of Archaeal and Bacterial Type Strains, Phase II (KMG-II): From Individual Species to Whole Genera.</title>
        <authorList>
            <person name="Goeker M."/>
        </authorList>
    </citation>
    <scope>NUCLEOTIDE SEQUENCE [LARGE SCALE GENOMIC DNA]</scope>
    <source>
        <strain evidence="1 2">DSM 28175</strain>
    </source>
</reference>
<name>A0A2H9VLG2_9SPHI</name>
<comment type="caution">
    <text evidence="1">The sequence shown here is derived from an EMBL/GenBank/DDBJ whole genome shotgun (WGS) entry which is preliminary data.</text>
</comment>
<accession>A0A2H9VLG2</accession>
<dbReference type="RefSeq" id="WP_100341514.1">
    <property type="nucleotide sequence ID" value="NZ_PGFJ01000002.1"/>
</dbReference>
<evidence type="ECO:0000313" key="1">
    <source>
        <dbReference type="EMBL" id="PJJ79152.1"/>
    </source>
</evidence>
<organism evidence="1 2">
    <name type="scientific">Mucilaginibacter auburnensis</name>
    <dbReference type="NCBI Taxonomy" id="1457233"/>
    <lineage>
        <taxon>Bacteria</taxon>
        <taxon>Pseudomonadati</taxon>
        <taxon>Bacteroidota</taxon>
        <taxon>Sphingobacteriia</taxon>
        <taxon>Sphingobacteriales</taxon>
        <taxon>Sphingobacteriaceae</taxon>
        <taxon>Mucilaginibacter</taxon>
    </lineage>
</organism>
<protein>
    <submittedName>
        <fullName evidence="1">CHU domain-containing protein</fullName>
    </submittedName>
</protein>
<dbReference type="EMBL" id="PGFJ01000002">
    <property type="protein sequence ID" value="PJJ79152.1"/>
    <property type="molecule type" value="Genomic_DNA"/>
</dbReference>
<keyword evidence="2" id="KW-1185">Reference proteome</keyword>
<sequence length="1057" mass="113260">MPLTHLNKSFKTLRSFAIIIIAVIFSAAKSYSQATCPLNIDFELGGFQNWQCYSGTTSSSGNTNLINVSLTSPISGIHQVLKSSSAVDRYVPIKLAAPDGSDYIVKLGNDGTGSRAERISYTFTVPNNQADFVVTYQYAVVLEDPGHPAAQQPRFTAKVFDITTNSYIDCGSFDYVATANLPGFKKLSGIVYKDWTPASINLYGYQGHQLRLEFSTADCTQSGHFGYAYVDVNKTCSSLITGNNFCPEQPTFKLTGPAGFDKYNWFNADRSKLLGTGQVLELPTANNDNKTIVLDLIPFVGFGCNYTTSVVTKANPPVTLTVKDPTAVCFPSTVDITTAGVITNKTAGLSYTFWKDAAATQAVTKPDAIAVSGTYYIKAASAAGCYVVSPVKVAIVPLPTLTVVNPPSVCVTSSVDLTAPAVTTGSSTGLTFTYWADLNATQALQTPSQIKTAGTYYIKGTNANGCFVIKPVTVSFYALPILKISNPAPVCFPSTIDIRSAQITSGSDPNLTFTYWLDAGCTQPLPAPDKVGVSGQYFIKATNVHGCETVKPVDITINPLPELKVTNPAAVCYPLTIDITNSSVITNKTANITYSYWTDAAATVALNKPDAIGASGTYYIKATSSSGCYVVNPVNVIINPLPVINIVNPATVCLLSSVDITTTGITAGSASGLTYTYWTDAAATRQLSNPSQITTAGTYYIKGTNANGCSTIKPVSVTFYDLPVLNISNPAAVCFPSTVDLTRAQVTTGSDINLSFSYWLNAACTQPLSSPDKVGVSGQYFIKAINKNGCEMVKPVVVTVNPLPELKVTEPAAVCYPETIDITKGNVTGGSTNVDKLTYWLDAAATKPLSKPTAVADSGLYYIKATSIYGCEIIKPVLVTIHALPVLTVADPKKVYTPNTVDLTDASVTKGSMGVAKFTYWRDAAATDPVSTPKKVTQTGTYYIKGENKYGCFVIKPVEVLVSNIPDIQVPKAFTPMQTQNNRLYPFLVSVKELTSFKVYNRWGVLVFQTNNPSPTSGWDGVYKSQVQFLDVFTWYAEGIDYVGNIVRRSGNTVLLK</sequence>
<gene>
    <name evidence="1" type="ORF">CLV57_2277</name>
</gene>
<dbReference type="AlphaFoldDB" id="A0A2H9VLG2"/>
<dbReference type="OrthoDB" id="1490014at2"/>
<proteinExistence type="predicted"/>
<dbReference type="Proteomes" id="UP000242687">
    <property type="component" value="Unassembled WGS sequence"/>
</dbReference>
<evidence type="ECO:0000313" key="2">
    <source>
        <dbReference type="Proteomes" id="UP000242687"/>
    </source>
</evidence>